<dbReference type="Proteomes" id="UP000219048">
    <property type="component" value="Unassembled WGS sequence"/>
</dbReference>
<name>A0A285MDW2_9FLAO</name>
<organism evidence="1 2">
    <name type="scientific">Flagellimonas pacifica</name>
    <dbReference type="NCBI Taxonomy" id="1247520"/>
    <lineage>
        <taxon>Bacteria</taxon>
        <taxon>Pseudomonadati</taxon>
        <taxon>Bacteroidota</taxon>
        <taxon>Flavobacteriia</taxon>
        <taxon>Flavobacteriales</taxon>
        <taxon>Flavobacteriaceae</taxon>
        <taxon>Flagellimonas</taxon>
    </lineage>
</organism>
<dbReference type="AlphaFoldDB" id="A0A285MDW2"/>
<sequence>MTVSAEIETKIDLLTVLSTMQLVITLMQVCKIGITLHTSAEVCAWNTNVHFT</sequence>
<evidence type="ECO:0000313" key="2">
    <source>
        <dbReference type="Proteomes" id="UP000219048"/>
    </source>
</evidence>
<proteinExistence type="predicted"/>
<keyword evidence="2" id="KW-1185">Reference proteome</keyword>
<accession>A0A285MDW2</accession>
<reference evidence="2" key="1">
    <citation type="submission" date="2017-09" db="EMBL/GenBank/DDBJ databases">
        <authorList>
            <person name="Varghese N."/>
            <person name="Submissions S."/>
        </authorList>
    </citation>
    <scope>NUCLEOTIDE SEQUENCE [LARGE SCALE GENOMIC DNA]</scope>
    <source>
        <strain evidence="2">DSM 25885</strain>
    </source>
</reference>
<evidence type="ECO:0000313" key="1">
    <source>
        <dbReference type="EMBL" id="SNY95374.1"/>
    </source>
</evidence>
<protein>
    <submittedName>
        <fullName evidence="1">Uncharacterized protein</fullName>
    </submittedName>
</protein>
<dbReference type="EMBL" id="OBEH01000001">
    <property type="protein sequence ID" value="SNY95374.1"/>
    <property type="molecule type" value="Genomic_DNA"/>
</dbReference>
<gene>
    <name evidence="1" type="ORF">SAMN06265377_1042</name>
</gene>